<feature type="non-terminal residue" evidence="1">
    <location>
        <position position="59"/>
    </location>
</feature>
<evidence type="ECO:0000313" key="2">
    <source>
        <dbReference type="Proteomes" id="UP000265520"/>
    </source>
</evidence>
<dbReference type="Proteomes" id="UP000265520">
    <property type="component" value="Unassembled WGS sequence"/>
</dbReference>
<proteinExistence type="predicted"/>
<organism evidence="1 2">
    <name type="scientific">Trifolium medium</name>
    <dbReference type="NCBI Taxonomy" id="97028"/>
    <lineage>
        <taxon>Eukaryota</taxon>
        <taxon>Viridiplantae</taxon>
        <taxon>Streptophyta</taxon>
        <taxon>Embryophyta</taxon>
        <taxon>Tracheophyta</taxon>
        <taxon>Spermatophyta</taxon>
        <taxon>Magnoliopsida</taxon>
        <taxon>eudicotyledons</taxon>
        <taxon>Gunneridae</taxon>
        <taxon>Pentapetalae</taxon>
        <taxon>rosids</taxon>
        <taxon>fabids</taxon>
        <taxon>Fabales</taxon>
        <taxon>Fabaceae</taxon>
        <taxon>Papilionoideae</taxon>
        <taxon>50 kb inversion clade</taxon>
        <taxon>NPAAA clade</taxon>
        <taxon>Hologalegina</taxon>
        <taxon>IRL clade</taxon>
        <taxon>Trifolieae</taxon>
        <taxon>Trifolium</taxon>
    </lineage>
</organism>
<sequence>MRVWRVPSSSSIFVVSVVVVSQAVLFLAPLGPTMPVSLLTWALLPFVLTLDSVCGPLWP</sequence>
<dbReference type="AlphaFoldDB" id="A0A392VI97"/>
<comment type="caution">
    <text evidence="1">The sequence shown here is derived from an EMBL/GenBank/DDBJ whole genome shotgun (WGS) entry which is preliminary data.</text>
</comment>
<accession>A0A392VI97</accession>
<protein>
    <submittedName>
        <fullName evidence="1">Uncharacterized protein</fullName>
    </submittedName>
</protein>
<reference evidence="1 2" key="1">
    <citation type="journal article" date="2018" name="Front. Plant Sci.">
        <title>Red Clover (Trifolium pratense) and Zigzag Clover (T. medium) - A Picture of Genomic Similarities and Differences.</title>
        <authorList>
            <person name="Dluhosova J."/>
            <person name="Istvanek J."/>
            <person name="Nedelnik J."/>
            <person name="Repkova J."/>
        </authorList>
    </citation>
    <scope>NUCLEOTIDE SEQUENCE [LARGE SCALE GENOMIC DNA]</scope>
    <source>
        <strain evidence="2">cv. 10/8</strain>
        <tissue evidence="1">Leaf</tissue>
    </source>
</reference>
<dbReference type="EMBL" id="LXQA011131999">
    <property type="protein sequence ID" value="MCI86110.1"/>
    <property type="molecule type" value="Genomic_DNA"/>
</dbReference>
<name>A0A392VI97_9FABA</name>
<keyword evidence="2" id="KW-1185">Reference proteome</keyword>
<evidence type="ECO:0000313" key="1">
    <source>
        <dbReference type="EMBL" id="MCI86110.1"/>
    </source>
</evidence>